<feature type="compositionally biased region" description="Gly residues" evidence="1">
    <location>
        <begin position="420"/>
        <end position="432"/>
    </location>
</feature>
<evidence type="ECO:0000313" key="3">
    <source>
        <dbReference type="Proteomes" id="UP001490330"/>
    </source>
</evidence>
<evidence type="ECO:0000313" key="2">
    <source>
        <dbReference type="EMBL" id="MER6905812.1"/>
    </source>
</evidence>
<feature type="compositionally biased region" description="Low complexity" evidence="1">
    <location>
        <begin position="433"/>
        <end position="445"/>
    </location>
</feature>
<feature type="compositionally biased region" description="Basic and acidic residues" evidence="1">
    <location>
        <begin position="160"/>
        <end position="177"/>
    </location>
</feature>
<reference evidence="2 3" key="1">
    <citation type="submission" date="2024-06" db="EMBL/GenBank/DDBJ databases">
        <title>The Natural Products Discovery Center: Release of the First 8490 Sequenced Strains for Exploring Actinobacteria Biosynthetic Diversity.</title>
        <authorList>
            <person name="Kalkreuter E."/>
            <person name="Kautsar S.A."/>
            <person name="Yang D."/>
            <person name="Bader C.D."/>
            <person name="Teijaro C.N."/>
            <person name="Fluegel L."/>
            <person name="Davis C.M."/>
            <person name="Simpson J.R."/>
            <person name="Lauterbach L."/>
            <person name="Steele A.D."/>
            <person name="Gui C."/>
            <person name="Meng S."/>
            <person name="Li G."/>
            <person name="Viehrig K."/>
            <person name="Ye F."/>
            <person name="Su P."/>
            <person name="Kiefer A.F."/>
            <person name="Nichols A."/>
            <person name="Cepeda A.J."/>
            <person name="Yan W."/>
            <person name="Fan B."/>
            <person name="Jiang Y."/>
            <person name="Adhikari A."/>
            <person name="Zheng C.-J."/>
            <person name="Schuster L."/>
            <person name="Cowan T.M."/>
            <person name="Smanski M.J."/>
            <person name="Chevrette M.G."/>
            <person name="De Carvalho L.P.S."/>
            <person name="Shen B."/>
        </authorList>
    </citation>
    <scope>NUCLEOTIDE SEQUENCE [LARGE SCALE GENOMIC DNA]</scope>
    <source>
        <strain evidence="2 3">NPDC000632</strain>
    </source>
</reference>
<feature type="compositionally biased region" description="Low complexity" evidence="1">
    <location>
        <begin position="321"/>
        <end position="340"/>
    </location>
</feature>
<name>A0ABV1VH43_9ACTN</name>
<gene>
    <name evidence="2" type="ORF">ABT322_18965</name>
</gene>
<feature type="compositionally biased region" description="Gly residues" evidence="1">
    <location>
        <begin position="541"/>
        <end position="556"/>
    </location>
</feature>
<feature type="compositionally biased region" description="Basic and acidic residues" evidence="1">
    <location>
        <begin position="557"/>
        <end position="571"/>
    </location>
</feature>
<dbReference type="EMBL" id="JBEPCV010000017">
    <property type="protein sequence ID" value="MER6905812.1"/>
    <property type="molecule type" value="Genomic_DNA"/>
</dbReference>
<feature type="compositionally biased region" description="Basic and acidic residues" evidence="1">
    <location>
        <begin position="1"/>
        <end position="12"/>
    </location>
</feature>
<accession>A0ABV1VH43</accession>
<dbReference type="Proteomes" id="UP001490330">
    <property type="component" value="Unassembled WGS sequence"/>
</dbReference>
<dbReference type="RefSeq" id="WP_350719592.1">
    <property type="nucleotide sequence ID" value="NZ_JBEPCO010000015.1"/>
</dbReference>
<feature type="compositionally biased region" description="Low complexity" evidence="1">
    <location>
        <begin position="453"/>
        <end position="467"/>
    </location>
</feature>
<sequence length="595" mass="60266">MTDKQHEQDLERVSGQNTFTDLTRHAEQNPSGGFLFGAIDNMVRTAAKGTAYERGVHGRTDFDNHRLNDMIDLVEQTNPEDLEASGKALWDARDAITEAAKELDGHIENVHWVGESGEAFRKWGRSLVTSTYGLSEFAGGAGDQITAAAVGLAAVRKAMPPRDTRPAGQDVKPEKLPTPKQVEGNPEYAEAVRVEKDRQEAINQMNRLSSYYAVANEQLIALPPPEFKTMPDVGVPKPAGGYEKWPQGTATSQGAVTASGASPQVASFSAGRADANEAVVAPLPSSQSADKISYPDAPTVPSVGTSIDSVGTLPPSTTPSVTGHTPPAPTTPVAGGTTNFPGGGGYGLPMPHAGASLKGGRTPGGVRAPAVAQGLAGKTGTSASVPGRAVGTGQGPLRQLGQSAARGTTGGAKSLPMGPGVSGGTPRAGGAGAPRAAGGPATGAGRSNGVVGGRPTTAPAGSAGAGRQIPRGTVVGAGKSATSQGSANRLPQRGVVGTPQSSMGQGAGANGSRVVPGKPAAVTSRPTARTTATGAERNGMTRGGAGLRRGPNGQGKPGDRRETDRAGLPDREVEEEETGTNLPTEPRRDTSSGSN</sequence>
<feature type="region of interest" description="Disordered" evidence="1">
    <location>
        <begin position="1"/>
        <end position="27"/>
    </location>
</feature>
<comment type="caution">
    <text evidence="2">The sequence shown here is derived from an EMBL/GenBank/DDBJ whole genome shotgun (WGS) entry which is preliminary data.</text>
</comment>
<feature type="compositionally biased region" description="Polar residues" evidence="1">
    <location>
        <begin position="302"/>
        <end position="320"/>
    </location>
</feature>
<feature type="compositionally biased region" description="Basic and acidic residues" evidence="1">
    <location>
        <begin position="585"/>
        <end position="595"/>
    </location>
</feature>
<proteinExistence type="predicted"/>
<evidence type="ECO:0000256" key="1">
    <source>
        <dbReference type="SAM" id="MobiDB-lite"/>
    </source>
</evidence>
<feature type="compositionally biased region" description="Polar residues" evidence="1">
    <location>
        <begin position="480"/>
        <end position="489"/>
    </location>
</feature>
<feature type="compositionally biased region" description="Polar residues" evidence="1">
    <location>
        <begin position="524"/>
        <end position="533"/>
    </location>
</feature>
<organism evidence="2 3">
    <name type="scientific">Streptomyces flaveolus</name>
    <dbReference type="NCBI Taxonomy" id="67297"/>
    <lineage>
        <taxon>Bacteria</taxon>
        <taxon>Bacillati</taxon>
        <taxon>Actinomycetota</taxon>
        <taxon>Actinomycetes</taxon>
        <taxon>Kitasatosporales</taxon>
        <taxon>Streptomycetaceae</taxon>
        <taxon>Streptomyces</taxon>
    </lineage>
</organism>
<feature type="region of interest" description="Disordered" evidence="1">
    <location>
        <begin position="377"/>
        <end position="595"/>
    </location>
</feature>
<protein>
    <submittedName>
        <fullName evidence="2">Uncharacterized protein</fullName>
    </submittedName>
</protein>
<feature type="region of interest" description="Disordered" evidence="1">
    <location>
        <begin position="159"/>
        <end position="186"/>
    </location>
</feature>
<keyword evidence="3" id="KW-1185">Reference proteome</keyword>
<feature type="region of interest" description="Disordered" evidence="1">
    <location>
        <begin position="282"/>
        <end position="347"/>
    </location>
</feature>